<name>A0A8J9VH67_9NEOP</name>
<evidence type="ECO:0000313" key="4">
    <source>
        <dbReference type="EMBL" id="CAH0726290.1"/>
    </source>
</evidence>
<keyword evidence="5" id="KW-1185">Reference proteome</keyword>
<accession>A0A8J9VH67</accession>
<evidence type="ECO:0000259" key="3">
    <source>
        <dbReference type="Pfam" id="PF12813"/>
    </source>
</evidence>
<evidence type="ECO:0000256" key="2">
    <source>
        <dbReference type="SAM" id="MobiDB-lite"/>
    </source>
</evidence>
<dbReference type="PANTHER" id="PTHR15665">
    <property type="entry name" value="ASTEROID PROTEIN"/>
    <property type="match status" value="1"/>
</dbReference>
<feature type="non-terminal residue" evidence="4">
    <location>
        <position position="703"/>
    </location>
</feature>
<evidence type="ECO:0000313" key="5">
    <source>
        <dbReference type="Proteomes" id="UP000838878"/>
    </source>
</evidence>
<protein>
    <recommendedName>
        <fullName evidence="3">Asteroid domain-containing protein</fullName>
    </recommendedName>
</protein>
<comment type="similarity">
    <text evidence="1">Belongs to the asteroid family.</text>
</comment>
<gene>
    <name evidence="4" type="ORF">BINO364_LOCUS11766</name>
</gene>
<dbReference type="Proteomes" id="UP000838878">
    <property type="component" value="Chromosome 6"/>
</dbReference>
<dbReference type="AlphaFoldDB" id="A0A8J9VH67"/>
<sequence>MMRLQHEESRPRSLKTFIESTAGEARSMNSFSAFGGDYDKFASCVRTFFKNLRKCNVTAYVLFDGCHENKKLKTIFSRLRSKLQSCSHLDPVTQGNLQIFPFLVRDVFIEVLRDMKINYTICIFEADDEIASLARHLNCPVLSYDSDFFIYNVLYIPFNLLETKPKPIEEDGCKVHVMECKLYKVLYLCESSGSLKEELLPLLATLLGNDYVEKKVFGKFFSQLKLQKSKRKKNDQQRSIQALFNWLQNETLDSAIAKILGRLKKRQKDKVFKIMKKSIDGYHSNYCPSLKYFNLSKEISPKFDLKMPEVVNEDLNYEDGDSDKSGEDSTEEDENKSDPNLNNIPLWFSEKIRQNQIPKVYLNLYAHHLHLCNPQAEDYSDNDSFLSVLPFVRYAFDILTDFSYDYFVYVSRENCNYHKIQVTKDYSIPRPLDISFQELDNAQLRQYFLHFFDTKLPNLDWENIKLLPGNFQLIMISVLWWIANCSVPANHVHSIIISYIMLEVIDDKTGMPRGHYHFNNKHGKKLEELKKENTSIVTENELFLNKNKVQYEDCLIAASALLKHFEIDSSILKRPKSYDKRKIHSFAQFQCTLHQVNSLNILCGMPFESTFYSKCYNGTFIYNIALKLEKEVDPSKFFANYIKGASTIIHFYQSLCCIYNQLIKKMNISTVQWSGKKRNGKRRKVIDEELSFIIKGFESDVKI</sequence>
<dbReference type="Pfam" id="PF12813">
    <property type="entry name" value="XPG_I_2"/>
    <property type="match status" value="1"/>
</dbReference>
<feature type="region of interest" description="Disordered" evidence="2">
    <location>
        <begin position="315"/>
        <end position="338"/>
    </location>
</feature>
<organism evidence="4 5">
    <name type="scientific">Brenthis ino</name>
    <name type="common">lesser marbled fritillary</name>
    <dbReference type="NCBI Taxonomy" id="405034"/>
    <lineage>
        <taxon>Eukaryota</taxon>
        <taxon>Metazoa</taxon>
        <taxon>Ecdysozoa</taxon>
        <taxon>Arthropoda</taxon>
        <taxon>Hexapoda</taxon>
        <taxon>Insecta</taxon>
        <taxon>Pterygota</taxon>
        <taxon>Neoptera</taxon>
        <taxon>Endopterygota</taxon>
        <taxon>Lepidoptera</taxon>
        <taxon>Glossata</taxon>
        <taxon>Ditrysia</taxon>
        <taxon>Papilionoidea</taxon>
        <taxon>Nymphalidae</taxon>
        <taxon>Heliconiinae</taxon>
        <taxon>Argynnini</taxon>
        <taxon>Brenthis</taxon>
    </lineage>
</organism>
<dbReference type="EMBL" id="OV170226">
    <property type="protein sequence ID" value="CAH0726290.1"/>
    <property type="molecule type" value="Genomic_DNA"/>
</dbReference>
<dbReference type="Gene3D" id="3.40.50.1010">
    <property type="entry name" value="5'-nuclease"/>
    <property type="match status" value="1"/>
</dbReference>
<dbReference type="SUPFAM" id="SSF88723">
    <property type="entry name" value="PIN domain-like"/>
    <property type="match status" value="1"/>
</dbReference>
<proteinExistence type="inferred from homology"/>
<dbReference type="PANTHER" id="PTHR15665:SF1">
    <property type="entry name" value="PROTEIN ASTEROID HOMOLOG 1"/>
    <property type="match status" value="1"/>
</dbReference>
<dbReference type="InterPro" id="IPR039436">
    <property type="entry name" value="Asteroid_dom"/>
</dbReference>
<dbReference type="InterPro" id="IPR026832">
    <property type="entry name" value="Asteroid"/>
</dbReference>
<reference evidence="4" key="1">
    <citation type="submission" date="2021-12" db="EMBL/GenBank/DDBJ databases">
        <authorList>
            <person name="Martin H S."/>
        </authorList>
    </citation>
    <scope>NUCLEOTIDE SEQUENCE</scope>
</reference>
<dbReference type="InterPro" id="IPR029060">
    <property type="entry name" value="PIN-like_dom_sf"/>
</dbReference>
<dbReference type="OrthoDB" id="25987at2759"/>
<feature type="domain" description="Asteroid" evidence="3">
    <location>
        <begin position="101"/>
        <end position="165"/>
    </location>
</feature>
<evidence type="ECO:0000256" key="1">
    <source>
        <dbReference type="ARBA" id="ARBA00007398"/>
    </source>
</evidence>